<gene>
    <name evidence="9" type="ORF">BZG36_01908</name>
</gene>
<keyword evidence="10" id="KW-1185">Reference proteome</keyword>
<accession>A0A261Y4N1</accession>
<dbReference type="AlphaFoldDB" id="A0A261Y4N1"/>
<dbReference type="GO" id="GO:0016020">
    <property type="term" value="C:membrane"/>
    <property type="evidence" value="ECO:0007669"/>
    <property type="project" value="UniProtKB-SubCell"/>
</dbReference>
<reference evidence="9 10" key="1">
    <citation type="journal article" date="2017" name="Mycologia">
        <title>Bifiguratus adelaidae, gen. et sp. nov., a new member of Mucoromycotina in endophytic and soil-dwelling habitats.</title>
        <authorList>
            <person name="Torres-Cruz T.J."/>
            <person name="Billingsley Tobias T.L."/>
            <person name="Almatruk M."/>
            <person name="Hesse C."/>
            <person name="Kuske C.R."/>
            <person name="Desiro A."/>
            <person name="Benucci G.M."/>
            <person name="Bonito G."/>
            <person name="Stajich J.E."/>
            <person name="Dunlap C."/>
            <person name="Arnold A.E."/>
            <person name="Porras-Alfaro A."/>
        </authorList>
    </citation>
    <scope>NUCLEOTIDE SEQUENCE [LARGE SCALE GENOMIC DNA]</scope>
    <source>
        <strain evidence="9 10">AZ0501</strain>
    </source>
</reference>
<evidence type="ECO:0000256" key="4">
    <source>
        <dbReference type="ARBA" id="ARBA00022692"/>
    </source>
</evidence>
<feature type="transmembrane region" description="Helical" evidence="7">
    <location>
        <begin position="424"/>
        <end position="447"/>
    </location>
</feature>
<feature type="transmembrane region" description="Helical" evidence="7">
    <location>
        <begin position="337"/>
        <end position="358"/>
    </location>
</feature>
<organism evidence="9 10">
    <name type="scientific">Bifiguratus adelaidae</name>
    <dbReference type="NCBI Taxonomy" id="1938954"/>
    <lineage>
        <taxon>Eukaryota</taxon>
        <taxon>Fungi</taxon>
        <taxon>Fungi incertae sedis</taxon>
        <taxon>Mucoromycota</taxon>
        <taxon>Mucoromycotina</taxon>
        <taxon>Endogonomycetes</taxon>
        <taxon>Endogonales</taxon>
        <taxon>Endogonales incertae sedis</taxon>
        <taxon>Bifiguratus</taxon>
    </lineage>
</organism>
<dbReference type="PROSITE" id="PS00217">
    <property type="entry name" value="SUGAR_TRANSPORT_2"/>
    <property type="match status" value="1"/>
</dbReference>
<evidence type="ECO:0000256" key="2">
    <source>
        <dbReference type="ARBA" id="ARBA00010992"/>
    </source>
</evidence>
<evidence type="ECO:0000256" key="7">
    <source>
        <dbReference type="SAM" id="Phobius"/>
    </source>
</evidence>
<evidence type="ECO:0000256" key="6">
    <source>
        <dbReference type="ARBA" id="ARBA00023136"/>
    </source>
</evidence>
<keyword evidence="6 7" id="KW-0472">Membrane</keyword>
<comment type="similarity">
    <text evidence="2">Belongs to the major facilitator superfamily. Sugar transporter (TC 2.A.1.1) family.</text>
</comment>
<proteinExistence type="inferred from homology"/>
<comment type="subcellular location">
    <subcellularLocation>
        <location evidence="1">Membrane</location>
        <topology evidence="1">Multi-pass membrane protein</topology>
    </subcellularLocation>
</comment>
<dbReference type="Gene3D" id="1.20.1250.20">
    <property type="entry name" value="MFS general substrate transporter like domains"/>
    <property type="match status" value="2"/>
</dbReference>
<evidence type="ECO:0000313" key="10">
    <source>
        <dbReference type="Proteomes" id="UP000242875"/>
    </source>
</evidence>
<dbReference type="PANTHER" id="PTHR23503:SF8">
    <property type="entry name" value="FACILITATED GLUCOSE TRANSPORTER PROTEIN 1"/>
    <property type="match status" value="1"/>
</dbReference>
<evidence type="ECO:0000259" key="8">
    <source>
        <dbReference type="PROSITE" id="PS50850"/>
    </source>
</evidence>
<feature type="transmembrane region" description="Helical" evidence="7">
    <location>
        <begin position="46"/>
        <end position="67"/>
    </location>
</feature>
<name>A0A261Y4N1_9FUNG</name>
<dbReference type="GO" id="GO:0015149">
    <property type="term" value="F:hexose transmembrane transporter activity"/>
    <property type="evidence" value="ECO:0007669"/>
    <property type="project" value="TreeGrafter"/>
</dbReference>
<evidence type="ECO:0000256" key="1">
    <source>
        <dbReference type="ARBA" id="ARBA00004141"/>
    </source>
</evidence>
<feature type="transmembrane region" description="Helical" evidence="7">
    <location>
        <begin position="164"/>
        <end position="186"/>
    </location>
</feature>
<evidence type="ECO:0000313" key="9">
    <source>
        <dbReference type="EMBL" id="OZJ05528.1"/>
    </source>
</evidence>
<dbReference type="OrthoDB" id="4540492at2759"/>
<feature type="transmembrane region" description="Helical" evidence="7">
    <location>
        <begin position="302"/>
        <end position="325"/>
    </location>
</feature>
<feature type="transmembrane region" description="Helical" evidence="7">
    <location>
        <begin position="106"/>
        <end position="124"/>
    </location>
</feature>
<dbReference type="SUPFAM" id="SSF103473">
    <property type="entry name" value="MFS general substrate transporter"/>
    <property type="match status" value="1"/>
</dbReference>
<dbReference type="InterPro" id="IPR045263">
    <property type="entry name" value="GLUT"/>
</dbReference>
<feature type="transmembrane region" description="Helical" evidence="7">
    <location>
        <begin position="365"/>
        <end position="385"/>
    </location>
</feature>
<sequence length="497" mass="53211">MALTTVGAFQYGYHIGELNSPQRVISTCAQSTTIDRLAPCIPMTPAQYSLVVAMLTAGGLIGSLSASRFADTYGRRTTLLLNNVVLLVGSTMMAGSNTMWSFGLGRLLIGIGSGVITVVGPCYMNEIATERMRGPLGVLNQCGIVTGILVAQVAGLFWSTLAMWRWILVVGMVLAVAQCVGLVLSVESPRWLASRPGGFPDARAALQQLRGRTDVDLEIKNWRRWQNDVEEDVMEQGEDQRLMVGEHVDEDMDDEAAIASGSEPTDPLSHVPPPNAVRAADASHKALDLIQFVRDQAYRRPLIILLTLHLAQQLSGINAIMFYSTTIMSEIVTANPALITVYISIVNVLMTILSAGLIERAGRRGLFLFSSGGMAIVTTLLALGIHQDIPLLSAAAVLAFVACFAVGLGPVPFLIIAELVDTKAVSAASSLSLATNWSANFLVSAGFLMVRDVVGGAAVFMIFACLSAAAFMIGHRILPETKGRSVEEVIRSGWSLY</sequence>
<keyword evidence="5 7" id="KW-1133">Transmembrane helix</keyword>
<feature type="domain" description="Major facilitator superfamily (MFS) profile" evidence="8">
    <location>
        <begin position="1"/>
        <end position="482"/>
    </location>
</feature>
<dbReference type="Proteomes" id="UP000242875">
    <property type="component" value="Unassembled WGS sequence"/>
</dbReference>
<feature type="transmembrane region" description="Helical" evidence="7">
    <location>
        <begin position="79"/>
        <end position="100"/>
    </location>
</feature>
<dbReference type="EMBL" id="MVBO01000014">
    <property type="protein sequence ID" value="OZJ05528.1"/>
    <property type="molecule type" value="Genomic_DNA"/>
</dbReference>
<dbReference type="PRINTS" id="PR00171">
    <property type="entry name" value="SUGRTRNSPORT"/>
</dbReference>
<feature type="transmembrane region" description="Helical" evidence="7">
    <location>
        <begin position="391"/>
        <end position="417"/>
    </location>
</feature>
<dbReference type="InterPro" id="IPR020846">
    <property type="entry name" value="MFS_dom"/>
</dbReference>
<dbReference type="PROSITE" id="PS50850">
    <property type="entry name" value="MFS"/>
    <property type="match status" value="1"/>
</dbReference>
<dbReference type="Pfam" id="PF00083">
    <property type="entry name" value="Sugar_tr"/>
    <property type="match status" value="2"/>
</dbReference>
<keyword evidence="3" id="KW-0813">Transport</keyword>
<dbReference type="InterPro" id="IPR005829">
    <property type="entry name" value="Sugar_transporter_CS"/>
</dbReference>
<feature type="transmembrane region" description="Helical" evidence="7">
    <location>
        <begin position="453"/>
        <end position="474"/>
    </location>
</feature>
<dbReference type="InterPro" id="IPR003663">
    <property type="entry name" value="Sugar/inositol_transpt"/>
</dbReference>
<evidence type="ECO:0000256" key="3">
    <source>
        <dbReference type="ARBA" id="ARBA00022448"/>
    </source>
</evidence>
<keyword evidence="4 7" id="KW-0812">Transmembrane</keyword>
<dbReference type="PANTHER" id="PTHR23503">
    <property type="entry name" value="SOLUTE CARRIER FAMILY 2"/>
    <property type="match status" value="1"/>
</dbReference>
<dbReference type="PROSITE" id="PS00216">
    <property type="entry name" value="SUGAR_TRANSPORT_1"/>
    <property type="match status" value="1"/>
</dbReference>
<feature type="transmembrane region" description="Helical" evidence="7">
    <location>
        <begin position="136"/>
        <end position="158"/>
    </location>
</feature>
<comment type="caution">
    <text evidence="9">The sequence shown here is derived from an EMBL/GenBank/DDBJ whole genome shotgun (WGS) entry which is preliminary data.</text>
</comment>
<dbReference type="InterPro" id="IPR036259">
    <property type="entry name" value="MFS_trans_sf"/>
</dbReference>
<evidence type="ECO:0000256" key="5">
    <source>
        <dbReference type="ARBA" id="ARBA00022989"/>
    </source>
</evidence>
<protein>
    <recommendedName>
        <fullName evidence="8">Major facilitator superfamily (MFS) profile domain-containing protein</fullName>
    </recommendedName>
</protein>
<dbReference type="InterPro" id="IPR005828">
    <property type="entry name" value="MFS_sugar_transport-like"/>
</dbReference>